<proteinExistence type="predicted"/>
<evidence type="ECO:0000313" key="2">
    <source>
        <dbReference type="EMBL" id="PUU76069.1"/>
    </source>
</evidence>
<feature type="transmembrane region" description="Helical" evidence="1">
    <location>
        <begin position="107"/>
        <end position="129"/>
    </location>
</feature>
<dbReference type="AlphaFoldDB" id="A0A2T6ZKP2"/>
<dbReference type="InterPro" id="IPR036770">
    <property type="entry name" value="Ankyrin_rpt-contain_sf"/>
</dbReference>
<dbReference type="Proteomes" id="UP000244722">
    <property type="component" value="Unassembled WGS sequence"/>
</dbReference>
<dbReference type="SUPFAM" id="SSF48403">
    <property type="entry name" value="Ankyrin repeat"/>
    <property type="match status" value="1"/>
</dbReference>
<comment type="caution">
    <text evidence="2">The sequence shown here is derived from an EMBL/GenBank/DDBJ whole genome shotgun (WGS) entry which is preliminary data.</text>
</comment>
<sequence length="133" mass="14900">MTQLLLAEERLDVNIRGPSGKTPLHQAVCRDKDRNHILSILLADKRIDPNPKSQSGLTPFYEAVKFGCEATVRIFLTSNAVDINAGDPADLEIHRCMLRQIKDMRGWLGCCLEGTILILMPAVLVRAPLSHWR</sequence>
<reference evidence="2 3" key="1">
    <citation type="submission" date="2017-04" db="EMBL/GenBank/DDBJ databases">
        <title>Draft genome sequence of Tuber borchii Vittad., a whitish edible truffle.</title>
        <authorList>
            <consortium name="DOE Joint Genome Institute"/>
            <person name="Murat C."/>
            <person name="Kuo A."/>
            <person name="Barry K.W."/>
            <person name="Clum A."/>
            <person name="Dockter R.B."/>
            <person name="Fauchery L."/>
            <person name="Iotti M."/>
            <person name="Kohler A."/>
            <person name="Labutti K."/>
            <person name="Lindquist E.A."/>
            <person name="Lipzen A."/>
            <person name="Ohm R.A."/>
            <person name="Wang M."/>
            <person name="Grigoriev I.V."/>
            <person name="Zambonelli A."/>
            <person name="Martin F.M."/>
        </authorList>
    </citation>
    <scope>NUCLEOTIDE SEQUENCE [LARGE SCALE GENOMIC DNA]</scope>
    <source>
        <strain evidence="2 3">Tbo3840</strain>
    </source>
</reference>
<protein>
    <submittedName>
        <fullName evidence="2">Uncharacterized protein</fullName>
    </submittedName>
</protein>
<feature type="non-terminal residue" evidence="2">
    <location>
        <position position="133"/>
    </location>
</feature>
<keyword evidence="1" id="KW-0812">Transmembrane</keyword>
<evidence type="ECO:0000313" key="3">
    <source>
        <dbReference type="Proteomes" id="UP000244722"/>
    </source>
</evidence>
<dbReference type="Gene3D" id="1.25.40.20">
    <property type="entry name" value="Ankyrin repeat-containing domain"/>
    <property type="match status" value="1"/>
</dbReference>
<keyword evidence="3" id="KW-1185">Reference proteome</keyword>
<dbReference type="Pfam" id="PF12796">
    <property type="entry name" value="Ank_2"/>
    <property type="match status" value="1"/>
</dbReference>
<evidence type="ECO:0000256" key="1">
    <source>
        <dbReference type="SAM" id="Phobius"/>
    </source>
</evidence>
<accession>A0A2T6ZKP2</accession>
<keyword evidence="1" id="KW-0472">Membrane</keyword>
<dbReference type="STRING" id="42251.A0A2T6ZKP2"/>
<gene>
    <name evidence="2" type="ORF">B9Z19DRAFT_1029548</name>
</gene>
<dbReference type="InterPro" id="IPR002110">
    <property type="entry name" value="Ankyrin_rpt"/>
</dbReference>
<keyword evidence="1" id="KW-1133">Transmembrane helix</keyword>
<dbReference type="SMART" id="SM00248">
    <property type="entry name" value="ANK"/>
    <property type="match status" value="2"/>
</dbReference>
<organism evidence="2 3">
    <name type="scientific">Tuber borchii</name>
    <name type="common">White truffle</name>
    <dbReference type="NCBI Taxonomy" id="42251"/>
    <lineage>
        <taxon>Eukaryota</taxon>
        <taxon>Fungi</taxon>
        <taxon>Dikarya</taxon>
        <taxon>Ascomycota</taxon>
        <taxon>Pezizomycotina</taxon>
        <taxon>Pezizomycetes</taxon>
        <taxon>Pezizales</taxon>
        <taxon>Tuberaceae</taxon>
        <taxon>Tuber</taxon>
    </lineage>
</organism>
<dbReference type="OrthoDB" id="5394847at2759"/>
<dbReference type="EMBL" id="NESQ01000204">
    <property type="protein sequence ID" value="PUU76069.1"/>
    <property type="molecule type" value="Genomic_DNA"/>
</dbReference>
<name>A0A2T6ZKP2_TUBBO</name>